<gene>
    <name evidence="1" type="ORF">J2Z81_003131</name>
</gene>
<organism evidence="1 2">
    <name type="scientific">Virgibacillus alimentarius</name>
    <dbReference type="NCBI Taxonomy" id="698769"/>
    <lineage>
        <taxon>Bacteria</taxon>
        <taxon>Bacillati</taxon>
        <taxon>Bacillota</taxon>
        <taxon>Bacilli</taxon>
        <taxon>Bacillales</taxon>
        <taxon>Bacillaceae</taxon>
        <taxon>Virgibacillus</taxon>
    </lineage>
</organism>
<dbReference type="EMBL" id="JAGIKX010000057">
    <property type="protein sequence ID" value="MBP2259137.1"/>
    <property type="molecule type" value="Genomic_DNA"/>
</dbReference>
<proteinExistence type="predicted"/>
<reference evidence="1 2" key="1">
    <citation type="submission" date="2021-03" db="EMBL/GenBank/DDBJ databases">
        <title>Genomic Encyclopedia of Type Strains, Phase IV (KMG-IV): sequencing the most valuable type-strain genomes for metagenomic binning, comparative biology and taxonomic classification.</title>
        <authorList>
            <person name="Goeker M."/>
        </authorList>
    </citation>
    <scope>NUCLEOTIDE SEQUENCE [LARGE SCALE GENOMIC DNA]</scope>
    <source>
        <strain evidence="1 2">DSM 25790</strain>
    </source>
</reference>
<name>A0ABS4SCA3_9BACI</name>
<sequence>MKRDSPSLRWAILQAARLIAIQSPVFKTDFVKKRKEGKQYNVALSHVAKKLVRVMFFY</sequence>
<evidence type="ECO:0008006" key="3">
    <source>
        <dbReference type="Google" id="ProtNLM"/>
    </source>
</evidence>
<evidence type="ECO:0000313" key="2">
    <source>
        <dbReference type="Proteomes" id="UP001519294"/>
    </source>
</evidence>
<evidence type="ECO:0000313" key="1">
    <source>
        <dbReference type="EMBL" id="MBP2259137.1"/>
    </source>
</evidence>
<comment type="caution">
    <text evidence="1">The sequence shown here is derived from an EMBL/GenBank/DDBJ whole genome shotgun (WGS) entry which is preliminary data.</text>
</comment>
<accession>A0ABS4SCA3</accession>
<dbReference type="Proteomes" id="UP001519294">
    <property type="component" value="Unassembled WGS sequence"/>
</dbReference>
<keyword evidence="2" id="KW-1185">Reference proteome</keyword>
<protein>
    <recommendedName>
        <fullName evidence="3">Transposase</fullName>
    </recommendedName>
</protein>